<sequence>MSAPPETEVGAALGSAPVSFTELSGGQIGTVYRSTLADGRRVVAKVGGTPLDLEGWMLRFLASHTDLPVPDVHHASSDLLVVEYVEGETSHDAAVARDAADRLAALHDRQGPSYGFERDTVVGPIEQPNPWTDSWVAFYRDHRLRQLLSAREFAPGIDERVEAVCADLDGLLAEPDSPSPIHGDVWTTNVLSRDGRVTAFLDPAVYYAHPEIELAYIDWTGTFGEAFFERYRERRGIESGFFERRRYVYRLYPLLIHVSLFGGRYHDALDATLDRLGY</sequence>
<keyword evidence="2" id="KW-1185">Reference proteome</keyword>
<dbReference type="GO" id="GO:0016301">
    <property type="term" value="F:kinase activity"/>
    <property type="evidence" value="ECO:0007669"/>
    <property type="project" value="UniProtKB-KW"/>
</dbReference>
<reference evidence="1 2" key="1">
    <citation type="journal article" date="2014" name="PLoS Genet.">
        <title>Phylogenetically driven sequencing of extremely halophilic archaea reveals strategies for static and dynamic osmo-response.</title>
        <authorList>
            <person name="Becker E.A."/>
            <person name="Seitzer P.M."/>
            <person name="Tritt A."/>
            <person name="Larsen D."/>
            <person name="Krusor M."/>
            <person name="Yao A.I."/>
            <person name="Wu D."/>
            <person name="Madern D."/>
            <person name="Eisen J.A."/>
            <person name="Darling A.E."/>
            <person name="Facciotti M.T."/>
        </authorList>
    </citation>
    <scope>NUCLEOTIDE SEQUENCE [LARGE SCALE GENOMIC DNA]</scope>
    <source>
        <strain evidence="1 2">100A6</strain>
    </source>
</reference>
<dbReference type="InterPro" id="IPR016477">
    <property type="entry name" value="Fructo-/Ketosamine-3-kinase"/>
</dbReference>
<dbReference type="eggNOG" id="arCOG04682">
    <property type="taxonomic scope" value="Archaea"/>
</dbReference>
<dbReference type="PANTHER" id="PTHR12149:SF8">
    <property type="entry name" value="PROTEIN-RIBULOSAMINE 3-KINASE"/>
    <property type="match status" value="1"/>
</dbReference>
<gene>
    <name evidence="1" type="ORF">C447_02537</name>
</gene>
<proteinExistence type="predicted"/>
<dbReference type="RefSeq" id="WP_007690577.1">
    <property type="nucleotide sequence ID" value="NZ_AJRK01000041.1"/>
</dbReference>
<dbReference type="InterPro" id="IPR011009">
    <property type="entry name" value="Kinase-like_dom_sf"/>
</dbReference>
<dbReference type="Pfam" id="PF03881">
    <property type="entry name" value="Fructosamin_kin"/>
    <property type="match status" value="1"/>
</dbReference>
<dbReference type="EMBL" id="AOMB01000006">
    <property type="protein sequence ID" value="EMA41286.1"/>
    <property type="molecule type" value="Genomic_DNA"/>
</dbReference>
<dbReference type="Gene3D" id="3.90.1200.10">
    <property type="match status" value="1"/>
</dbReference>
<evidence type="ECO:0000313" key="1">
    <source>
        <dbReference type="EMBL" id="EMA41286.1"/>
    </source>
</evidence>
<dbReference type="PIRSF" id="PIRSF006221">
    <property type="entry name" value="Ketosamine-3-kinase"/>
    <property type="match status" value="1"/>
</dbReference>
<dbReference type="PANTHER" id="PTHR12149">
    <property type="entry name" value="FRUCTOSAMINE 3 KINASE-RELATED PROTEIN"/>
    <property type="match status" value="1"/>
</dbReference>
<protein>
    <submittedName>
        <fullName evidence="1">Fructosamine/Ketosamine-3-kinase</fullName>
    </submittedName>
</protein>
<dbReference type="OrthoDB" id="281727at2157"/>
<dbReference type="SUPFAM" id="SSF56112">
    <property type="entry name" value="Protein kinase-like (PK-like)"/>
    <property type="match status" value="1"/>
</dbReference>
<dbReference type="Proteomes" id="UP000011566">
    <property type="component" value="Unassembled WGS sequence"/>
</dbReference>
<comment type="caution">
    <text evidence="1">The sequence shown here is derived from an EMBL/GenBank/DDBJ whole genome shotgun (WGS) entry which is preliminary data.</text>
</comment>
<dbReference type="AlphaFoldDB" id="M0M6F2"/>
<dbReference type="PATRIC" id="fig|1132509.6.peg.596"/>
<evidence type="ECO:0000313" key="2">
    <source>
        <dbReference type="Proteomes" id="UP000011566"/>
    </source>
</evidence>
<name>M0M6F2_9EURY</name>
<accession>M0M6F2</accession>
<keyword evidence="1" id="KW-0808">Transferase</keyword>
<organism evidence="1 2">
    <name type="scientific">Halococcus hamelinensis 100A6</name>
    <dbReference type="NCBI Taxonomy" id="1132509"/>
    <lineage>
        <taxon>Archaea</taxon>
        <taxon>Methanobacteriati</taxon>
        <taxon>Methanobacteriota</taxon>
        <taxon>Stenosarchaea group</taxon>
        <taxon>Halobacteria</taxon>
        <taxon>Halobacteriales</taxon>
        <taxon>Halococcaceae</taxon>
        <taxon>Halococcus</taxon>
    </lineage>
</organism>
<keyword evidence="1" id="KW-0418">Kinase</keyword>
<dbReference type="Gene3D" id="3.30.200.20">
    <property type="entry name" value="Phosphorylase Kinase, domain 1"/>
    <property type="match status" value="1"/>
</dbReference>